<evidence type="ECO:0000256" key="9">
    <source>
        <dbReference type="ARBA" id="ARBA00023204"/>
    </source>
</evidence>
<evidence type="ECO:0000256" key="1">
    <source>
        <dbReference type="ARBA" id="ARBA00004123"/>
    </source>
</evidence>
<feature type="compositionally biased region" description="Polar residues" evidence="13">
    <location>
        <begin position="1"/>
        <end position="13"/>
    </location>
</feature>
<dbReference type="PANTHER" id="PTHR10880">
    <property type="entry name" value="MORTALITY FACTOR 4-LIKE PROTEIN"/>
    <property type="match status" value="1"/>
</dbReference>
<feature type="domain" description="MRG" evidence="14">
    <location>
        <begin position="106"/>
        <end position="277"/>
    </location>
</feature>
<dbReference type="InterPro" id="IPR038217">
    <property type="entry name" value="MRG_C_sf"/>
</dbReference>
<dbReference type="Proteomes" id="UP000694863">
    <property type="component" value="Unplaced"/>
</dbReference>
<proteinExistence type="predicted"/>
<keyword evidence="9" id="KW-0234">DNA repair</keyword>
<keyword evidence="3" id="KW-0597">Phosphoprotein</keyword>
<keyword evidence="6" id="KW-0156">Chromatin regulator</keyword>
<evidence type="ECO:0000256" key="5">
    <source>
        <dbReference type="ARBA" id="ARBA00022763"/>
    </source>
</evidence>
<evidence type="ECO:0000256" key="2">
    <source>
        <dbReference type="ARBA" id="ARBA00013933"/>
    </source>
</evidence>
<keyword evidence="15" id="KW-1185">Reference proteome</keyword>
<evidence type="ECO:0000256" key="6">
    <source>
        <dbReference type="ARBA" id="ARBA00022853"/>
    </source>
</evidence>
<organism evidence="15 16">
    <name type="scientific">Echinops telfairi</name>
    <name type="common">Lesser hedgehog tenrec</name>
    <dbReference type="NCBI Taxonomy" id="9371"/>
    <lineage>
        <taxon>Eukaryota</taxon>
        <taxon>Metazoa</taxon>
        <taxon>Chordata</taxon>
        <taxon>Craniata</taxon>
        <taxon>Vertebrata</taxon>
        <taxon>Euteleostomi</taxon>
        <taxon>Mammalia</taxon>
        <taxon>Eutheria</taxon>
        <taxon>Afrotheria</taxon>
        <taxon>Tenrecidae</taxon>
        <taxon>Tenrecinae</taxon>
        <taxon>Echinops</taxon>
    </lineage>
</organism>
<keyword evidence="8" id="KW-0804">Transcription</keyword>
<evidence type="ECO:0000256" key="10">
    <source>
        <dbReference type="ARBA" id="ARBA00023242"/>
    </source>
</evidence>
<dbReference type="RefSeq" id="XP_004714188.1">
    <property type="nucleotide sequence ID" value="XM_004714131.1"/>
</dbReference>
<evidence type="ECO:0000256" key="3">
    <source>
        <dbReference type="ARBA" id="ARBA00022553"/>
    </source>
</evidence>
<dbReference type="PROSITE" id="PS51640">
    <property type="entry name" value="MRG"/>
    <property type="match status" value="1"/>
</dbReference>
<evidence type="ECO:0000256" key="12">
    <source>
        <dbReference type="ARBA" id="ARBA00034084"/>
    </source>
</evidence>
<gene>
    <name evidence="16" type="primary">LOC101656018</name>
</gene>
<evidence type="ECO:0000313" key="16">
    <source>
        <dbReference type="RefSeq" id="XP_004714188.1"/>
    </source>
</evidence>
<evidence type="ECO:0000256" key="11">
    <source>
        <dbReference type="ARBA" id="ARBA00025930"/>
    </source>
</evidence>
<dbReference type="Gene3D" id="1.10.274.30">
    <property type="entry name" value="MRG domain"/>
    <property type="match status" value="1"/>
</dbReference>
<evidence type="ECO:0000313" key="15">
    <source>
        <dbReference type="Proteomes" id="UP000694863"/>
    </source>
</evidence>
<comment type="subunit">
    <text evidence="11">Component of the NuA4 histone acetyltransferase complex which contains the catalytic subunit KAT5/TIP60 and the subunits EP400, TRRAP/PAF400, BRD8/SMAP, EPC1, DMAP1/DNMAP1, RUVBL1/TIP49, RUVBL2, ING3, actin, ACTL6A/BAF53A, MORF4L1/MRG15, MORF4L2/MRGX, MRGBP, YEATS4/GAS41 and VPS72/YL1. The NuA4 complex interacts with MYC and the adenovirus E1A protein. MORF4L1 may also participate in the formation of NuA4 related complexes which lack the KAT5/TIP60 catalytic subunit, but which include the SWI/SNF related protein SRCAP. Component of the MSIN3A histone deacetylase complex, which includes SIN3A, HDAC2, ARID4B, MORF4L1, RBBP4/RbAp48, and RBBP7/RbAp46. Interacts with MRFAP1 and RB1. May also interact with one or more as yet undefined members of the TLE (transducin-like enhancer of split) family of transcriptional repressors.</text>
</comment>
<dbReference type="InterPro" id="IPR026541">
    <property type="entry name" value="MRG_dom"/>
</dbReference>
<keyword evidence="7" id="KW-0805">Transcription regulation</keyword>
<evidence type="ECO:0000256" key="4">
    <source>
        <dbReference type="ARBA" id="ARBA00022604"/>
    </source>
</evidence>
<dbReference type="PANTHER" id="PTHR10880:SF25">
    <property type="entry name" value="MORTALITY FACTOR 4-LIKE PROTEIN 2"/>
    <property type="match status" value="1"/>
</dbReference>
<name>A0ABM0J3S3_ECHTE</name>
<evidence type="ECO:0000259" key="14">
    <source>
        <dbReference type="Pfam" id="PF05712"/>
    </source>
</evidence>
<comment type="subcellular location">
    <subcellularLocation>
        <location evidence="1">Nucleus</location>
    </subcellularLocation>
</comment>
<dbReference type="InterPro" id="IPR008676">
    <property type="entry name" value="MRG"/>
</dbReference>
<keyword evidence="4" id="KW-0341">Growth regulation</keyword>
<feature type="compositionally biased region" description="Polar residues" evidence="13">
    <location>
        <begin position="82"/>
        <end position="94"/>
    </location>
</feature>
<protein>
    <recommendedName>
        <fullName evidence="2">Mortality factor 4-like protein 2</fullName>
    </recommendedName>
</protein>
<reference evidence="16" key="1">
    <citation type="submission" date="2025-08" db="UniProtKB">
        <authorList>
            <consortium name="RefSeq"/>
        </authorList>
    </citation>
    <scope>IDENTIFICATION</scope>
</reference>
<evidence type="ECO:0000256" key="13">
    <source>
        <dbReference type="SAM" id="MobiDB-lite"/>
    </source>
</evidence>
<accession>A0ABM0J3S3</accession>
<feature type="compositionally biased region" description="Basic residues" evidence="13">
    <location>
        <begin position="71"/>
        <end position="81"/>
    </location>
</feature>
<sequence>MGSRKQSSDNCEQQCVEEDNFKKATGGPKKRSKMRRAASEKKTASLQQKNLEPAPAGRCGGPSAENPPSRSVRKTRKKKQKNSGNRNAGSTSKEAQPPSRKRAGADPTIEKKKAFEKCVKVKGKIPKELKAWLIEDWDLVTRQKQLFQLPAKKNVEAILDEYANYKRHERNVDHKECAVNEVVAAIKQYFNVMLDTHLLYEFEKPQYAQILMAHPDVPMSQIYGAPYLLRLFVKLCEILALKPFDGKSLSLLLGYLHDILKYLAENRSALFTANDYKVPSGEYHHEAL</sequence>
<dbReference type="GeneID" id="101656018"/>
<feature type="region of interest" description="Disordered" evidence="13">
    <location>
        <begin position="1"/>
        <end position="109"/>
    </location>
</feature>
<comment type="function">
    <text evidence="12">Component of the NuA4 histone acetyltransferase complex which is involved in transcriptional activation of select genes principally by acetylation of nucleosomal histone H4 and H2A. This modification may both alter nucleosome - DNA interactions and promote interaction of the modified histones with other proteins which positively regulate transcription. This complex may be required for the activation of transcriptional programs associated with oncogene and proto-oncogene mediated growth induction, tumor suppressor mediated growth arrest and replicative senescence, apoptosis, and DNA repair. The NuA4 complex ATPase and helicase activities seem to be, at least in part, contributed by the association of RUVBL1 and RUVBL2 with EP400. NuA4 may also play a direct role in DNA repair when directly recruited to sites of DNA damage. Also a component of the MSIN3A complex which acts to repress transcription by deacetylation of nucleosomal histones.</text>
</comment>
<keyword evidence="5" id="KW-0227">DNA damage</keyword>
<evidence type="ECO:0000256" key="7">
    <source>
        <dbReference type="ARBA" id="ARBA00023015"/>
    </source>
</evidence>
<dbReference type="Pfam" id="PF05712">
    <property type="entry name" value="MRG"/>
    <property type="match status" value="1"/>
</dbReference>
<keyword evidence="10" id="KW-0539">Nucleus</keyword>
<evidence type="ECO:0000256" key="8">
    <source>
        <dbReference type="ARBA" id="ARBA00023163"/>
    </source>
</evidence>